<comment type="caution">
    <text evidence="3">The sequence shown here is derived from an EMBL/GenBank/DDBJ whole genome shotgun (WGS) entry which is preliminary data.</text>
</comment>
<proteinExistence type="predicted"/>
<feature type="region of interest" description="Disordered" evidence="1">
    <location>
        <begin position="329"/>
        <end position="374"/>
    </location>
</feature>
<dbReference type="EMBL" id="SGPM01000225">
    <property type="protein sequence ID" value="THH27781.1"/>
    <property type="molecule type" value="Genomic_DNA"/>
</dbReference>
<name>A0A4S4MRQ0_9APHY</name>
<keyword evidence="4" id="KW-1185">Reference proteome</keyword>
<evidence type="ECO:0000259" key="2">
    <source>
        <dbReference type="PROSITE" id="PS00028"/>
    </source>
</evidence>
<dbReference type="InterPro" id="IPR013087">
    <property type="entry name" value="Znf_C2H2_type"/>
</dbReference>
<dbReference type="AlphaFoldDB" id="A0A4S4MRQ0"/>
<feature type="compositionally biased region" description="Low complexity" evidence="1">
    <location>
        <begin position="332"/>
        <end position="341"/>
    </location>
</feature>
<feature type="compositionally biased region" description="Low complexity" evidence="1">
    <location>
        <begin position="351"/>
        <end position="363"/>
    </location>
</feature>
<evidence type="ECO:0000313" key="3">
    <source>
        <dbReference type="EMBL" id="THH27781.1"/>
    </source>
</evidence>
<evidence type="ECO:0000256" key="1">
    <source>
        <dbReference type="SAM" id="MobiDB-lite"/>
    </source>
</evidence>
<protein>
    <recommendedName>
        <fullName evidence="2">C2H2-type domain-containing protein</fullName>
    </recommendedName>
</protein>
<sequence length="386" mass="41987">MLDPPTISGESFVVDDEDGVPCEIRTEGVPVNEETIRALWGDLANIEHTCMREGRYRDVTPVKITGTDGKTRCVCPACVWHPQAVPNEDDVFVIGVSCDVDENSWRRTHCQRGDSALHHARVMRWIMGSDVITARINPDLVCATCDKIFRTRDNKARHEAAEEHRDTVVQQERDAAETQAEILARTALLSAARFQAAVATAYEGSETRAFGQAEDAGEAAFGVNTYAEVDSGREAALASTSQPQSAFELRPPSESPSDDSGYDSITRSITGGALKRKRDDEEEEASEASEGDGSQENAFKRPKRGEAPEASLGTLKTLLDWIYSTTGSNLLSPSDSASSSADDYDATTQLPGSSSESYDSPSPAQLPVDSEPEYNEWVVWEADASL</sequence>
<evidence type="ECO:0000313" key="4">
    <source>
        <dbReference type="Proteomes" id="UP000308730"/>
    </source>
</evidence>
<dbReference type="Proteomes" id="UP000308730">
    <property type="component" value="Unassembled WGS sequence"/>
</dbReference>
<feature type="region of interest" description="Disordered" evidence="1">
    <location>
        <begin position="236"/>
        <end position="308"/>
    </location>
</feature>
<feature type="domain" description="C2H2-type" evidence="2">
    <location>
        <begin position="142"/>
        <end position="164"/>
    </location>
</feature>
<organism evidence="3 4">
    <name type="scientific">Antrodiella citrinella</name>
    <dbReference type="NCBI Taxonomy" id="2447956"/>
    <lineage>
        <taxon>Eukaryota</taxon>
        <taxon>Fungi</taxon>
        <taxon>Dikarya</taxon>
        <taxon>Basidiomycota</taxon>
        <taxon>Agaricomycotina</taxon>
        <taxon>Agaricomycetes</taxon>
        <taxon>Polyporales</taxon>
        <taxon>Steccherinaceae</taxon>
        <taxon>Antrodiella</taxon>
    </lineage>
</organism>
<reference evidence="3 4" key="1">
    <citation type="submission" date="2019-02" db="EMBL/GenBank/DDBJ databases">
        <title>Genome sequencing of the rare red list fungi Antrodiella citrinella (Flaviporus citrinellus).</title>
        <authorList>
            <person name="Buettner E."/>
            <person name="Kellner H."/>
        </authorList>
    </citation>
    <scope>NUCLEOTIDE SEQUENCE [LARGE SCALE GENOMIC DNA]</scope>
    <source>
        <strain evidence="3 4">DSM 108506</strain>
    </source>
</reference>
<feature type="compositionally biased region" description="Acidic residues" evidence="1">
    <location>
        <begin position="280"/>
        <end position="290"/>
    </location>
</feature>
<dbReference type="PROSITE" id="PS00028">
    <property type="entry name" value="ZINC_FINGER_C2H2_1"/>
    <property type="match status" value="1"/>
</dbReference>
<accession>A0A4S4MRQ0</accession>
<gene>
    <name evidence="3" type="ORF">EUX98_g6404</name>
</gene>